<sequence length="217" mass="23496">MAVTQQDKAKAASAAKKAHEALEARELFIERNAIQAETSGLPRIAGRLIGIFLLDGGPISFAELAERMQASRASVSTNTRLLERLGIIERVAMRGERQDFFSLRANPFLIVLEQSIADCQRFTTYVDELLAASPLSADATARLKQAQDFHAVTAQTLQELLAKLAERQKQAAAPPVPARRSARAERAAAAAATTPKMPKAPKVRQARAPSSSRKAPD</sequence>
<dbReference type="Pfam" id="PF12802">
    <property type="entry name" value="MarR_2"/>
    <property type="match status" value="1"/>
</dbReference>
<protein>
    <recommendedName>
        <fullName evidence="5">HTH marR-type domain-containing protein</fullName>
    </recommendedName>
</protein>
<gene>
    <name evidence="6" type="ORF">N4T19_01880</name>
</gene>
<evidence type="ECO:0000256" key="3">
    <source>
        <dbReference type="ARBA" id="ARBA00023163"/>
    </source>
</evidence>
<feature type="compositionally biased region" description="Low complexity" evidence="4">
    <location>
        <begin position="187"/>
        <end position="197"/>
    </location>
</feature>
<evidence type="ECO:0000256" key="2">
    <source>
        <dbReference type="ARBA" id="ARBA00023125"/>
    </source>
</evidence>
<dbReference type="EMBL" id="CP104377">
    <property type="protein sequence ID" value="UXC18909.1"/>
    <property type="molecule type" value="Genomic_DNA"/>
</dbReference>
<organism evidence="6 7">
    <name type="scientific">Comamonas squillarum</name>
    <dbReference type="NCBI Taxonomy" id="2977320"/>
    <lineage>
        <taxon>Bacteria</taxon>
        <taxon>Pseudomonadati</taxon>
        <taxon>Pseudomonadota</taxon>
        <taxon>Betaproteobacteria</taxon>
        <taxon>Burkholderiales</taxon>
        <taxon>Comamonadaceae</taxon>
        <taxon>Comamonas</taxon>
    </lineage>
</organism>
<dbReference type="InterPro" id="IPR052362">
    <property type="entry name" value="HTH-GbsR_regulator"/>
</dbReference>
<keyword evidence="1" id="KW-0805">Transcription regulation</keyword>
<dbReference type="SUPFAM" id="SSF46785">
    <property type="entry name" value="Winged helix' DNA-binding domain"/>
    <property type="match status" value="1"/>
</dbReference>
<dbReference type="CDD" id="cd00090">
    <property type="entry name" value="HTH_ARSR"/>
    <property type="match status" value="1"/>
</dbReference>
<name>A0ABY6A055_9BURK</name>
<keyword evidence="7" id="KW-1185">Reference proteome</keyword>
<reference evidence="6" key="1">
    <citation type="submission" date="2022-09" db="EMBL/GenBank/DDBJ databases">
        <title>Bacterial diversity in gut of crayfish and pufferfish.</title>
        <authorList>
            <person name="Huang Y."/>
        </authorList>
    </citation>
    <scope>NUCLEOTIDE SEQUENCE</scope>
    <source>
        <strain evidence="6">PR12</strain>
    </source>
</reference>
<dbReference type="InterPro" id="IPR036388">
    <property type="entry name" value="WH-like_DNA-bd_sf"/>
</dbReference>
<feature type="compositionally biased region" description="Polar residues" evidence="4">
    <location>
        <begin position="208"/>
        <end position="217"/>
    </location>
</feature>
<dbReference type="InterPro" id="IPR036390">
    <property type="entry name" value="WH_DNA-bd_sf"/>
</dbReference>
<evidence type="ECO:0000313" key="6">
    <source>
        <dbReference type="EMBL" id="UXC18909.1"/>
    </source>
</evidence>
<dbReference type="PANTHER" id="PTHR38465:SF2">
    <property type="entry name" value="HTH-TYPE TRANSCRIPTIONAL REGULATOR MMPR5"/>
    <property type="match status" value="1"/>
</dbReference>
<evidence type="ECO:0000256" key="1">
    <source>
        <dbReference type="ARBA" id="ARBA00023015"/>
    </source>
</evidence>
<dbReference type="RefSeq" id="WP_116925201.1">
    <property type="nucleotide sequence ID" value="NZ_CP104377.1"/>
</dbReference>
<proteinExistence type="predicted"/>
<feature type="domain" description="HTH marR-type" evidence="5">
    <location>
        <begin position="40"/>
        <end position="92"/>
    </location>
</feature>
<dbReference type="Proteomes" id="UP001058290">
    <property type="component" value="Chromosome"/>
</dbReference>
<evidence type="ECO:0000256" key="4">
    <source>
        <dbReference type="SAM" id="MobiDB-lite"/>
    </source>
</evidence>
<accession>A0ABY6A055</accession>
<evidence type="ECO:0000259" key="5">
    <source>
        <dbReference type="Pfam" id="PF12802"/>
    </source>
</evidence>
<evidence type="ECO:0000313" key="7">
    <source>
        <dbReference type="Proteomes" id="UP001058290"/>
    </source>
</evidence>
<dbReference type="PANTHER" id="PTHR38465">
    <property type="entry name" value="HTH-TYPE TRANSCRIPTIONAL REGULATOR MJ1563-RELATED"/>
    <property type="match status" value="1"/>
</dbReference>
<dbReference type="Gene3D" id="1.10.10.10">
    <property type="entry name" value="Winged helix-like DNA-binding domain superfamily/Winged helix DNA-binding domain"/>
    <property type="match status" value="1"/>
</dbReference>
<dbReference type="InterPro" id="IPR011991">
    <property type="entry name" value="ArsR-like_HTH"/>
</dbReference>
<keyword evidence="2" id="KW-0238">DNA-binding</keyword>
<keyword evidence="3" id="KW-0804">Transcription</keyword>
<dbReference type="InterPro" id="IPR000835">
    <property type="entry name" value="HTH_MarR-typ"/>
</dbReference>
<feature type="region of interest" description="Disordered" evidence="4">
    <location>
        <begin position="168"/>
        <end position="217"/>
    </location>
</feature>